<proteinExistence type="predicted"/>
<dbReference type="OrthoDB" id="9783941at2"/>
<dbReference type="AlphaFoldDB" id="C4ZM07"/>
<dbReference type="RefSeq" id="WP_004303785.1">
    <property type="nucleotide sequence ID" value="NC_011662.2"/>
</dbReference>
<evidence type="ECO:0000313" key="6">
    <source>
        <dbReference type="Proteomes" id="UP000321192"/>
    </source>
</evidence>
<dbReference type="EMBL" id="SSFD01000247">
    <property type="protein sequence ID" value="TXH82333.1"/>
    <property type="molecule type" value="Genomic_DNA"/>
</dbReference>
<dbReference type="InterPro" id="IPR018389">
    <property type="entry name" value="DctP_fam"/>
</dbReference>
<protein>
    <submittedName>
        <fullName evidence="3">TRAP dicarboxylate transporter-DctP subunit</fullName>
    </submittedName>
    <submittedName>
        <fullName evidence="4">TRAP transporter substrate-binding protein</fullName>
    </submittedName>
</protein>
<reference evidence="3 5" key="2">
    <citation type="journal article" date="2012" name="Stand. Genomic Sci.">
        <title>Complete genome sequence of Thauera aminoaromatica strain MZ1T.</title>
        <authorList>
            <person name="Jiang K."/>
            <person name="Sanseverino J."/>
            <person name="Chauhan A."/>
            <person name="Lucas S."/>
            <person name="Copeland A."/>
            <person name="Lapidus A."/>
            <person name="Del Rio T.G."/>
            <person name="Dalin E."/>
            <person name="Tice H."/>
            <person name="Bruce D."/>
            <person name="Goodwin L."/>
            <person name="Pitluck S."/>
            <person name="Sims D."/>
            <person name="Brettin T."/>
            <person name="Detter J.C."/>
            <person name="Han C."/>
            <person name="Chang Y.J."/>
            <person name="Larimer F."/>
            <person name="Land M."/>
            <person name="Hauser L."/>
            <person name="Kyrpides N.C."/>
            <person name="Mikhailova N."/>
            <person name="Moser S."/>
            <person name="Jegier P."/>
            <person name="Close D."/>
            <person name="Debruyn J.M."/>
            <person name="Wang Y."/>
            <person name="Layton A.C."/>
            <person name="Allen M.S."/>
            <person name="Sayler G.S."/>
        </authorList>
    </citation>
    <scope>NUCLEOTIDE SEQUENCE [LARGE SCALE GENOMIC DNA]</scope>
    <source>
        <strain evidence="3 5">MZ1T</strain>
    </source>
</reference>
<evidence type="ECO:0000313" key="3">
    <source>
        <dbReference type="EMBL" id="ACK54062.1"/>
    </source>
</evidence>
<accession>C4ZM07</accession>
<reference evidence="5" key="1">
    <citation type="submission" date="2009-05" db="EMBL/GenBank/DDBJ databases">
        <title>Complete sequence of chromosome of Thauera sp. MZ1T.</title>
        <authorList>
            <consortium name="US DOE Joint Genome Institute"/>
            <person name="Lucas S."/>
            <person name="Copeland A."/>
            <person name="Lapidus A."/>
            <person name="Glavina del Rio T."/>
            <person name="Dalin E."/>
            <person name="Tice H."/>
            <person name="Bruce D."/>
            <person name="Goodwin L."/>
            <person name="Pitluck S."/>
            <person name="Sims D."/>
            <person name="Brettin T."/>
            <person name="Detter J.C."/>
            <person name="Han C."/>
            <person name="Larimer F."/>
            <person name="Land M."/>
            <person name="Hauser L."/>
            <person name="Kyrpides N."/>
            <person name="Mikhailova N."/>
            <person name="Sayler G.S."/>
        </authorList>
    </citation>
    <scope>NUCLEOTIDE SEQUENCE [LARGE SCALE GENOMIC DNA]</scope>
    <source>
        <strain evidence="5">MZ1T</strain>
    </source>
</reference>
<keyword evidence="5" id="KW-1185">Reference proteome</keyword>
<feature type="chain" id="PRO_5042451282" evidence="2">
    <location>
        <begin position="28"/>
        <end position="345"/>
    </location>
</feature>
<evidence type="ECO:0000256" key="1">
    <source>
        <dbReference type="ARBA" id="ARBA00022729"/>
    </source>
</evidence>
<evidence type="ECO:0000256" key="2">
    <source>
        <dbReference type="SAM" id="SignalP"/>
    </source>
</evidence>
<dbReference type="InterPro" id="IPR038404">
    <property type="entry name" value="TRAP_DctP_sf"/>
</dbReference>
<dbReference type="NCBIfam" id="NF037995">
    <property type="entry name" value="TRAP_S1"/>
    <property type="match status" value="1"/>
</dbReference>
<dbReference type="HOGENOM" id="CLU_036176_2_0_4"/>
<accession>A0A5C7SFR2</accession>
<dbReference type="SUPFAM" id="SSF53850">
    <property type="entry name" value="Periplasmic binding protein-like II"/>
    <property type="match status" value="1"/>
</dbReference>
<gene>
    <name evidence="3" type="ordered locus">Tmz1t_1303</name>
    <name evidence="4" type="ORF">E6Q80_15620</name>
</gene>
<dbReference type="EMBL" id="CP001281">
    <property type="protein sequence ID" value="ACK54062.1"/>
    <property type="molecule type" value="Genomic_DNA"/>
</dbReference>
<dbReference type="Pfam" id="PF03480">
    <property type="entry name" value="DctP"/>
    <property type="match status" value="1"/>
</dbReference>
<keyword evidence="1 2" id="KW-0732">Signal</keyword>
<feature type="signal peptide" evidence="2">
    <location>
        <begin position="1"/>
        <end position="27"/>
    </location>
</feature>
<dbReference type="PANTHER" id="PTHR33376:SF15">
    <property type="entry name" value="BLL6794 PROTEIN"/>
    <property type="match status" value="1"/>
</dbReference>
<reference evidence="4 6" key="3">
    <citation type="submission" date="2018-09" db="EMBL/GenBank/DDBJ databases">
        <title>Metagenome Assembled Genomes from an Advanced Water Purification Facility.</title>
        <authorList>
            <person name="Stamps B.W."/>
            <person name="Spear J.R."/>
        </authorList>
    </citation>
    <scope>NUCLEOTIDE SEQUENCE [LARGE SCALE GENOMIC DNA]</scope>
    <source>
        <strain evidence="4">Bin_27_1</strain>
    </source>
</reference>
<dbReference type="Gene3D" id="3.40.190.170">
    <property type="entry name" value="Bacterial extracellular solute-binding protein, family 7"/>
    <property type="match status" value="1"/>
</dbReference>
<dbReference type="Proteomes" id="UP000321192">
    <property type="component" value="Unassembled WGS sequence"/>
</dbReference>
<dbReference type="Proteomes" id="UP000002186">
    <property type="component" value="Chromosome"/>
</dbReference>
<evidence type="ECO:0000313" key="4">
    <source>
        <dbReference type="EMBL" id="TXH82333.1"/>
    </source>
</evidence>
<evidence type="ECO:0000313" key="5">
    <source>
        <dbReference type="Proteomes" id="UP000002186"/>
    </source>
</evidence>
<name>C4ZM07_THASP</name>
<dbReference type="PANTHER" id="PTHR33376">
    <property type="match status" value="1"/>
</dbReference>
<dbReference type="CDD" id="cd13665">
    <property type="entry name" value="PBP2_TRAP_Dctp3_4"/>
    <property type="match status" value="1"/>
</dbReference>
<organism evidence="3 5">
    <name type="scientific">Thauera aminoaromatica</name>
    <dbReference type="NCBI Taxonomy" id="164330"/>
    <lineage>
        <taxon>Bacteria</taxon>
        <taxon>Pseudomonadati</taxon>
        <taxon>Pseudomonadota</taxon>
        <taxon>Betaproteobacteria</taxon>
        <taxon>Rhodocyclales</taxon>
        <taxon>Zoogloeaceae</taxon>
        <taxon>Thauera</taxon>
    </lineage>
</organism>
<sequence>MKLSKLFATLSAGLVLATAAGLPAAQAATTLTMSSWVSPTHFLTPEVFQPWIEDVKRVTEGRVDVRILPKPVGAPAQHWELARKGVADITWGNFTYEPDRFKAVWFSEMPFIGTKAEASSVALWETYEKYLAGKPAFEGVVMLGVGLFGGGQIHHGSKNIVEPDDLKNQKVRMGGPIQKRLLEDLGAVAVAGPGPKAYELLESGVVDASLHTIESVINFRVEDKLKHHTIVPGGFYDASFFVVINEGKWNKLSEADRKAIMSVSGEKLSRLWGQRFDAQNKAGEAKLRAEGHVFNAPSKALFERIGAVRERMLADWAAEGPSFGVDKPMEMLEFFEQRYKAHAGK</sequence>
<dbReference type="eggNOG" id="COG1638">
    <property type="taxonomic scope" value="Bacteria"/>
</dbReference>
<dbReference type="GO" id="GO:0055085">
    <property type="term" value="P:transmembrane transport"/>
    <property type="evidence" value="ECO:0007669"/>
    <property type="project" value="InterPro"/>
</dbReference>
<dbReference type="KEGG" id="tmz:Tmz1t_1303"/>
<dbReference type="STRING" id="85643.Tmz1t_1303"/>